<reference evidence="1 2" key="1">
    <citation type="journal article" date="2013" name="Stand. Genomic Sci.">
        <title>Genomic Encyclopedia of Type Strains, Phase I: The one thousand microbial genomes (KMG-I) project.</title>
        <authorList>
            <person name="Kyrpides N.C."/>
            <person name="Woyke T."/>
            <person name="Eisen J.A."/>
            <person name="Garrity G."/>
            <person name="Lilburn T.G."/>
            <person name="Beck B.J."/>
            <person name="Whitman W.B."/>
            <person name="Hugenholtz P."/>
            <person name="Klenk H.P."/>
        </authorList>
    </citation>
    <scope>NUCLEOTIDE SEQUENCE [LARGE SCALE GENOMIC DNA]</scope>
    <source>
        <strain evidence="1 2">DSM 13484</strain>
    </source>
</reference>
<proteinExistence type="predicted"/>
<accession>A0A562SMY4</accession>
<organism evidence="1 2">
    <name type="scientific">Chitinophaga japonensis</name>
    <name type="common">Flexibacter japonensis</name>
    <dbReference type="NCBI Taxonomy" id="104662"/>
    <lineage>
        <taxon>Bacteria</taxon>
        <taxon>Pseudomonadati</taxon>
        <taxon>Bacteroidota</taxon>
        <taxon>Chitinophagia</taxon>
        <taxon>Chitinophagales</taxon>
        <taxon>Chitinophagaceae</taxon>
        <taxon>Chitinophaga</taxon>
    </lineage>
</organism>
<name>A0A562SMY4_CHIJA</name>
<keyword evidence="2" id="KW-1185">Reference proteome</keyword>
<comment type="caution">
    <text evidence="1">The sequence shown here is derived from an EMBL/GenBank/DDBJ whole genome shotgun (WGS) entry which is preliminary data.</text>
</comment>
<gene>
    <name evidence="1" type="ORF">LX66_5097</name>
</gene>
<evidence type="ECO:0000313" key="2">
    <source>
        <dbReference type="Proteomes" id="UP000316778"/>
    </source>
</evidence>
<protein>
    <recommendedName>
        <fullName evidence="3">DUF779 domain-containing protein</fullName>
    </recommendedName>
</protein>
<evidence type="ECO:0000313" key="1">
    <source>
        <dbReference type="EMBL" id="TWI82523.1"/>
    </source>
</evidence>
<dbReference type="OrthoDB" id="3725739at2"/>
<dbReference type="PIRSF" id="PIRSF009151">
    <property type="entry name" value="DUF779"/>
    <property type="match status" value="1"/>
</dbReference>
<sequence length="127" mass="14101">MEVPRIIATEKALDLVAQLKELHGPLMFHQSGGCCDGSQPMCFVAGEFKTGNSDICLGEVAGCKFYMSSDQFEYWKHTQLILDVTPGRGSSFSLEIPLGVRFLLRSRVFTDEEVAALNTARNLQQKQ</sequence>
<dbReference type="AlphaFoldDB" id="A0A562SMY4"/>
<dbReference type="Proteomes" id="UP000316778">
    <property type="component" value="Unassembled WGS sequence"/>
</dbReference>
<evidence type="ECO:0008006" key="3">
    <source>
        <dbReference type="Google" id="ProtNLM"/>
    </source>
</evidence>
<dbReference type="EMBL" id="VLLG01000006">
    <property type="protein sequence ID" value="TWI82523.1"/>
    <property type="molecule type" value="Genomic_DNA"/>
</dbReference>
<dbReference type="InterPro" id="IPR008497">
    <property type="entry name" value="DUF779"/>
</dbReference>
<dbReference type="RefSeq" id="WP_145718689.1">
    <property type="nucleotide sequence ID" value="NZ_BAAAFY010000006.1"/>
</dbReference>
<dbReference type="Pfam" id="PF05610">
    <property type="entry name" value="DUF779"/>
    <property type="match status" value="1"/>
</dbReference>